<name>A0A4S4MWD5_9APHY</name>
<keyword evidence="1" id="KW-0472">Membrane</keyword>
<keyword evidence="1" id="KW-0812">Transmembrane</keyword>
<keyword evidence="3" id="KW-1185">Reference proteome</keyword>
<keyword evidence="1" id="KW-1133">Transmembrane helix</keyword>
<comment type="caution">
    <text evidence="2">The sequence shown here is derived from an EMBL/GenBank/DDBJ whole genome shotgun (WGS) entry which is preliminary data.</text>
</comment>
<proteinExistence type="predicted"/>
<sequence>MDADPPAPSSSSKKDIRSVTDYIRERGWRFANDFFVDFFRSSEVAPVCGNTFGPERILDVWTDSVPAGGARAKPNSIVTAKAVKMLVKESTAAIQNPELKISAPGLTIPFLTTDFGLRKIYDIYMTLLLCLFFVLNALLTAPNNYEHWNATEKPGKADSASQAILIVISILLYKRNRGTDTF</sequence>
<dbReference type="AlphaFoldDB" id="A0A4S4MWD5"/>
<gene>
    <name evidence="2" type="ORF">EUX98_g3491</name>
</gene>
<organism evidence="2 3">
    <name type="scientific">Antrodiella citrinella</name>
    <dbReference type="NCBI Taxonomy" id="2447956"/>
    <lineage>
        <taxon>Eukaryota</taxon>
        <taxon>Fungi</taxon>
        <taxon>Dikarya</taxon>
        <taxon>Basidiomycota</taxon>
        <taxon>Agaricomycotina</taxon>
        <taxon>Agaricomycetes</taxon>
        <taxon>Polyporales</taxon>
        <taxon>Steccherinaceae</taxon>
        <taxon>Antrodiella</taxon>
    </lineage>
</organism>
<dbReference type="Proteomes" id="UP000308730">
    <property type="component" value="Unassembled WGS sequence"/>
</dbReference>
<feature type="transmembrane region" description="Helical" evidence="1">
    <location>
        <begin position="120"/>
        <end position="139"/>
    </location>
</feature>
<dbReference type="EMBL" id="SGPM01000071">
    <property type="protein sequence ID" value="THH30682.1"/>
    <property type="molecule type" value="Genomic_DNA"/>
</dbReference>
<evidence type="ECO:0000256" key="1">
    <source>
        <dbReference type="SAM" id="Phobius"/>
    </source>
</evidence>
<evidence type="ECO:0000313" key="3">
    <source>
        <dbReference type="Proteomes" id="UP000308730"/>
    </source>
</evidence>
<accession>A0A4S4MWD5</accession>
<protein>
    <submittedName>
        <fullName evidence="2">Uncharacterized protein</fullName>
    </submittedName>
</protein>
<reference evidence="2 3" key="1">
    <citation type="submission" date="2019-02" db="EMBL/GenBank/DDBJ databases">
        <title>Genome sequencing of the rare red list fungi Antrodiella citrinella (Flaviporus citrinellus).</title>
        <authorList>
            <person name="Buettner E."/>
            <person name="Kellner H."/>
        </authorList>
    </citation>
    <scope>NUCLEOTIDE SEQUENCE [LARGE SCALE GENOMIC DNA]</scope>
    <source>
        <strain evidence="2 3">DSM 108506</strain>
    </source>
</reference>
<evidence type="ECO:0000313" key="2">
    <source>
        <dbReference type="EMBL" id="THH30682.1"/>
    </source>
</evidence>
<dbReference type="OrthoDB" id="3207600at2759"/>